<dbReference type="InterPro" id="IPR004685">
    <property type="entry name" value="Brnchd-chn_aa_trnsp_Livcs"/>
</dbReference>
<comment type="similarity">
    <text evidence="2">Belongs to the branched chain amino acid transporter family.</text>
</comment>
<feature type="transmembrane region" description="Helical" evidence="9">
    <location>
        <begin position="238"/>
        <end position="259"/>
    </location>
</feature>
<gene>
    <name evidence="10" type="primary">brnQ</name>
    <name evidence="10" type="ORF">ACFQY8_03910</name>
</gene>
<name>A0ABW2Y698_9BIFI</name>
<keyword evidence="4" id="KW-1003">Cell membrane</keyword>
<dbReference type="EMBL" id="JBHTHQ010000021">
    <property type="protein sequence ID" value="MFD0704890.1"/>
    <property type="molecule type" value="Genomic_DNA"/>
</dbReference>
<dbReference type="PANTHER" id="PTHR30588">
    <property type="entry name" value="BRANCHED-CHAIN AMINO ACID TRANSPORT SYSTEM 2 CARRIER PROTEIN"/>
    <property type="match status" value="1"/>
</dbReference>
<feature type="transmembrane region" description="Helical" evidence="9">
    <location>
        <begin position="191"/>
        <end position="217"/>
    </location>
</feature>
<keyword evidence="11" id="KW-1185">Reference proteome</keyword>
<evidence type="ECO:0000256" key="3">
    <source>
        <dbReference type="ARBA" id="ARBA00022448"/>
    </source>
</evidence>
<keyword evidence="8 9" id="KW-0472">Membrane</keyword>
<evidence type="ECO:0000256" key="2">
    <source>
        <dbReference type="ARBA" id="ARBA00008540"/>
    </source>
</evidence>
<feature type="transmembrane region" description="Helical" evidence="9">
    <location>
        <begin position="350"/>
        <end position="371"/>
    </location>
</feature>
<feature type="transmembrane region" description="Helical" evidence="9">
    <location>
        <begin position="12"/>
        <end position="29"/>
    </location>
</feature>
<proteinExistence type="inferred from homology"/>
<dbReference type="Gene3D" id="1.20.1740.10">
    <property type="entry name" value="Amino acid/polyamine transporter I"/>
    <property type="match status" value="1"/>
</dbReference>
<keyword evidence="5 9" id="KW-0812">Transmembrane</keyword>
<dbReference type="Proteomes" id="UP001597036">
    <property type="component" value="Unassembled WGS sequence"/>
</dbReference>
<feature type="transmembrane region" description="Helical" evidence="9">
    <location>
        <begin position="421"/>
        <end position="442"/>
    </location>
</feature>
<protein>
    <submittedName>
        <fullName evidence="10">Branched-chain amino acid transport system II carrier protein</fullName>
    </submittedName>
</protein>
<evidence type="ECO:0000313" key="11">
    <source>
        <dbReference type="Proteomes" id="UP001597036"/>
    </source>
</evidence>
<keyword evidence="3" id="KW-0813">Transport</keyword>
<feature type="transmembrane region" description="Helical" evidence="9">
    <location>
        <begin position="324"/>
        <end position="344"/>
    </location>
</feature>
<evidence type="ECO:0000256" key="9">
    <source>
        <dbReference type="SAM" id="Phobius"/>
    </source>
</evidence>
<evidence type="ECO:0000256" key="8">
    <source>
        <dbReference type="ARBA" id="ARBA00023136"/>
    </source>
</evidence>
<evidence type="ECO:0000256" key="5">
    <source>
        <dbReference type="ARBA" id="ARBA00022692"/>
    </source>
</evidence>
<evidence type="ECO:0000256" key="6">
    <source>
        <dbReference type="ARBA" id="ARBA00022970"/>
    </source>
</evidence>
<reference evidence="11" key="1">
    <citation type="journal article" date="2019" name="Int. J. Syst. Evol. Microbiol.">
        <title>The Global Catalogue of Microorganisms (GCM) 10K type strain sequencing project: providing services to taxonomists for standard genome sequencing and annotation.</title>
        <authorList>
            <consortium name="The Broad Institute Genomics Platform"/>
            <consortium name="The Broad Institute Genome Sequencing Center for Infectious Disease"/>
            <person name="Wu L."/>
            <person name="Ma J."/>
        </authorList>
    </citation>
    <scope>NUCLEOTIDE SEQUENCE [LARGE SCALE GENOMIC DNA]</scope>
    <source>
        <strain evidence="11">CCM 8604</strain>
    </source>
</reference>
<comment type="caution">
    <text evidence="10">The sequence shown here is derived from an EMBL/GenBank/DDBJ whole genome shotgun (WGS) entry which is preliminary data.</text>
</comment>
<accession>A0ABW2Y698</accession>
<feature type="transmembrane region" description="Helical" evidence="9">
    <location>
        <begin position="81"/>
        <end position="101"/>
    </location>
</feature>
<sequence length="452" mass="47781">MIKKLNFKQTITVASMLFGLFFGAGNLIFPVSMGQNAGSQSWAAAIGFCVTGVGLPLLGIAALAISRSSGLFDLSSLVSKGYAYFFTVALYLTIGPLFAIPRTATVSFQVGVAPLLPGENQQVALGIFSILFFAVVLFFSLKPHGILDWIGKILNPIFLTFLAILVIVALIHPMGDMSVVKPSSEYAAHTFFAGFLEGYNTMDVLASLAFGVILVDVVRGLGVKEPQDTALSAIKSGLYSSAMMVGIYVVLTIIGSQSVDVIGVSSDGGTALFKIAQHYFGTFGGVLLGIIITVACAKTAIGLITSLSTTFTSLFPRVMTYNRWAILFTIISASIANAGLNAIITVSVPALSFLYPLAIALIILALCGKLFHYRTSVFVWGIGLTTASATLTLLVSIVGLFKAQVPAVYNAVSALNRLQPLSQYGMGWIVPLIVGVIIGASLRTKSSQKKEK</sequence>
<dbReference type="NCBIfam" id="TIGR00796">
    <property type="entry name" value="livcs"/>
    <property type="match status" value="1"/>
</dbReference>
<evidence type="ECO:0000256" key="1">
    <source>
        <dbReference type="ARBA" id="ARBA00004651"/>
    </source>
</evidence>
<organism evidence="10 11">
    <name type="scientific">Alloscardovia venturai</name>
    <dbReference type="NCBI Taxonomy" id="1769421"/>
    <lineage>
        <taxon>Bacteria</taxon>
        <taxon>Bacillati</taxon>
        <taxon>Actinomycetota</taxon>
        <taxon>Actinomycetes</taxon>
        <taxon>Bifidobacteriales</taxon>
        <taxon>Bifidobacteriaceae</taxon>
        <taxon>Alloscardovia</taxon>
    </lineage>
</organism>
<feature type="transmembrane region" description="Helical" evidence="9">
    <location>
        <begin position="279"/>
        <end position="304"/>
    </location>
</feature>
<dbReference type="Pfam" id="PF05525">
    <property type="entry name" value="Branch_AA_trans"/>
    <property type="match status" value="1"/>
</dbReference>
<comment type="subcellular location">
    <subcellularLocation>
        <location evidence="1">Cell membrane</location>
        <topology evidence="1">Multi-pass membrane protein</topology>
    </subcellularLocation>
</comment>
<feature type="transmembrane region" description="Helical" evidence="9">
    <location>
        <begin position="378"/>
        <end position="401"/>
    </location>
</feature>
<keyword evidence="7 9" id="KW-1133">Transmembrane helix</keyword>
<evidence type="ECO:0000256" key="4">
    <source>
        <dbReference type="ARBA" id="ARBA00022475"/>
    </source>
</evidence>
<evidence type="ECO:0000313" key="10">
    <source>
        <dbReference type="EMBL" id="MFD0704890.1"/>
    </source>
</evidence>
<feature type="transmembrane region" description="Helical" evidence="9">
    <location>
        <begin position="41"/>
        <end position="65"/>
    </location>
</feature>
<evidence type="ECO:0000256" key="7">
    <source>
        <dbReference type="ARBA" id="ARBA00022989"/>
    </source>
</evidence>
<keyword evidence="6" id="KW-0029">Amino-acid transport</keyword>
<feature type="transmembrane region" description="Helical" evidence="9">
    <location>
        <begin position="153"/>
        <end position="171"/>
    </location>
</feature>
<feature type="transmembrane region" description="Helical" evidence="9">
    <location>
        <begin position="121"/>
        <end position="141"/>
    </location>
</feature>
<dbReference type="RefSeq" id="WP_377938598.1">
    <property type="nucleotide sequence ID" value="NZ_JBHTHQ010000021.1"/>
</dbReference>
<dbReference type="PANTHER" id="PTHR30588:SF0">
    <property type="entry name" value="BRANCHED-CHAIN AMINO ACID PERMEASE BRNQ"/>
    <property type="match status" value="1"/>
</dbReference>